<keyword evidence="1" id="KW-0732">Signal</keyword>
<evidence type="ECO:0000313" key="3">
    <source>
        <dbReference type="EMBL" id="TKK67754.1"/>
    </source>
</evidence>
<accession>A0A4U3L0R8</accession>
<evidence type="ECO:0000259" key="2">
    <source>
        <dbReference type="PROSITE" id="PS51352"/>
    </source>
</evidence>
<dbReference type="InterPro" id="IPR047262">
    <property type="entry name" value="PRX-like1"/>
</dbReference>
<dbReference type="GO" id="GO:0016209">
    <property type="term" value="F:antioxidant activity"/>
    <property type="evidence" value="ECO:0007669"/>
    <property type="project" value="InterPro"/>
</dbReference>
<gene>
    <name evidence="3" type="ORF">FC093_13470</name>
</gene>
<dbReference type="Gene3D" id="3.40.30.10">
    <property type="entry name" value="Glutaredoxin"/>
    <property type="match status" value="1"/>
</dbReference>
<proteinExistence type="predicted"/>
<dbReference type="PROSITE" id="PS51352">
    <property type="entry name" value="THIOREDOXIN_2"/>
    <property type="match status" value="1"/>
</dbReference>
<protein>
    <submittedName>
        <fullName evidence="3">Redoxin domain-containing protein</fullName>
    </submittedName>
</protein>
<comment type="caution">
    <text evidence="3">The sequence shown here is derived from an EMBL/GenBank/DDBJ whole genome shotgun (WGS) entry which is preliminary data.</text>
</comment>
<dbReference type="GO" id="GO:0016491">
    <property type="term" value="F:oxidoreductase activity"/>
    <property type="evidence" value="ECO:0007669"/>
    <property type="project" value="InterPro"/>
</dbReference>
<sequence>MLRKLYLLIIVMNCLHVNAQTNDSVFSVTTLSAIMLLNANNNQSGYFLNPTSEKPSVFIFLSPECPLCKNYSSTLNTLYQQFKNRVAFYGIIPGKAYSSQEIKAFSSNYQISFPLFIDSNKIVSNYLQASITPQVILLDEKHHLLYKGAIDNWAVSLGKQRVKPTQFYLKDAIEESLQNELIAIKRTKAVGCKINDY</sequence>
<dbReference type="PANTHER" id="PTHR43640">
    <property type="entry name" value="OS07G0260300 PROTEIN"/>
    <property type="match status" value="1"/>
</dbReference>
<feature type="chain" id="PRO_5020938563" evidence="1">
    <location>
        <begin position="20"/>
        <end position="197"/>
    </location>
</feature>
<dbReference type="EMBL" id="SZQL01000010">
    <property type="protein sequence ID" value="TKK67754.1"/>
    <property type="molecule type" value="Genomic_DNA"/>
</dbReference>
<dbReference type="InterPro" id="IPR013766">
    <property type="entry name" value="Thioredoxin_domain"/>
</dbReference>
<feature type="signal peptide" evidence="1">
    <location>
        <begin position="1"/>
        <end position="19"/>
    </location>
</feature>
<evidence type="ECO:0000256" key="1">
    <source>
        <dbReference type="SAM" id="SignalP"/>
    </source>
</evidence>
<dbReference type="RefSeq" id="WP_137262319.1">
    <property type="nucleotide sequence ID" value="NZ_SZQL01000010.1"/>
</dbReference>
<dbReference type="OrthoDB" id="669323at2"/>
<dbReference type="SUPFAM" id="SSF52833">
    <property type="entry name" value="Thioredoxin-like"/>
    <property type="match status" value="1"/>
</dbReference>
<feature type="domain" description="Thioredoxin" evidence="2">
    <location>
        <begin position="25"/>
        <end position="178"/>
    </location>
</feature>
<keyword evidence="4" id="KW-1185">Reference proteome</keyword>
<dbReference type="AlphaFoldDB" id="A0A4U3L0R8"/>
<organism evidence="3 4">
    <name type="scientific">Ilyomonas limi</name>
    <dbReference type="NCBI Taxonomy" id="2575867"/>
    <lineage>
        <taxon>Bacteria</taxon>
        <taxon>Pseudomonadati</taxon>
        <taxon>Bacteroidota</taxon>
        <taxon>Chitinophagia</taxon>
        <taxon>Chitinophagales</taxon>
        <taxon>Chitinophagaceae</taxon>
        <taxon>Ilyomonas</taxon>
    </lineage>
</organism>
<dbReference type="PANTHER" id="PTHR43640:SF1">
    <property type="entry name" value="THIOREDOXIN-DEPENDENT PEROXIREDOXIN"/>
    <property type="match status" value="1"/>
</dbReference>
<reference evidence="3 4" key="1">
    <citation type="submission" date="2019-05" db="EMBL/GenBank/DDBJ databases">
        <title>Panacibacter sp. strain 17mud1-8 Genome sequencing and assembly.</title>
        <authorList>
            <person name="Chhetri G."/>
        </authorList>
    </citation>
    <scope>NUCLEOTIDE SEQUENCE [LARGE SCALE GENOMIC DNA]</scope>
    <source>
        <strain evidence="3 4">17mud1-8</strain>
    </source>
</reference>
<dbReference type="InterPro" id="IPR000866">
    <property type="entry name" value="AhpC/TSA"/>
</dbReference>
<dbReference type="InterPro" id="IPR036249">
    <property type="entry name" value="Thioredoxin-like_sf"/>
</dbReference>
<evidence type="ECO:0000313" key="4">
    <source>
        <dbReference type="Proteomes" id="UP000305848"/>
    </source>
</evidence>
<dbReference type="Pfam" id="PF00578">
    <property type="entry name" value="AhpC-TSA"/>
    <property type="match status" value="1"/>
</dbReference>
<dbReference type="Proteomes" id="UP000305848">
    <property type="component" value="Unassembled WGS sequence"/>
</dbReference>
<name>A0A4U3L0R8_9BACT</name>